<dbReference type="eggNOG" id="COG1989">
    <property type="taxonomic scope" value="Bacteria"/>
</dbReference>
<dbReference type="RefSeq" id="WP_012300377.1">
    <property type="nucleotide sequence ID" value="NC_010408.1"/>
</dbReference>
<gene>
    <name evidence="1" type="ordered locus">pCSL0068</name>
</gene>
<evidence type="ECO:0000313" key="2">
    <source>
        <dbReference type="Proteomes" id="UP000001318"/>
    </source>
</evidence>
<accession>B0RJC1</accession>
<dbReference type="Gene3D" id="1.20.120.1220">
    <property type="match status" value="1"/>
</dbReference>
<keyword evidence="1" id="KW-0614">Plasmid</keyword>
<dbReference type="Pfam" id="PF01478">
    <property type="entry name" value="Peptidase_A24"/>
    <property type="match status" value="1"/>
</dbReference>
<dbReference type="GO" id="GO:0004190">
    <property type="term" value="F:aspartic-type endopeptidase activity"/>
    <property type="evidence" value="ECO:0007669"/>
    <property type="project" value="InterPro"/>
</dbReference>
<organism evidence="1 2">
    <name type="scientific">Clavibacter sepedonicus</name>
    <name type="common">Clavibacter michiganensis subsp. sepedonicus</name>
    <dbReference type="NCBI Taxonomy" id="31964"/>
    <lineage>
        <taxon>Bacteria</taxon>
        <taxon>Bacillati</taxon>
        <taxon>Actinomycetota</taxon>
        <taxon>Actinomycetes</taxon>
        <taxon>Micrococcales</taxon>
        <taxon>Microbacteriaceae</taxon>
        <taxon>Clavibacter</taxon>
    </lineage>
</organism>
<reference evidence="1 2" key="1">
    <citation type="journal article" date="2008" name="J. Bacteriol.">
        <title>Genome of the actinomycete plant pathogen Clavibacter michiganensis subsp. sepedonicus suggests recent niche adaptation.</title>
        <authorList>
            <person name="Bentley S.D."/>
            <person name="Corton C."/>
            <person name="Brown S.E."/>
            <person name="Barron A."/>
            <person name="Clark L."/>
            <person name="Doggett J."/>
            <person name="Harris B."/>
            <person name="Ormond D."/>
            <person name="Quail M.A."/>
            <person name="May G."/>
            <person name="Francis D."/>
            <person name="Knudson D."/>
            <person name="Parkhill J."/>
            <person name="Ishimaru C.A."/>
        </authorList>
    </citation>
    <scope>NUCLEOTIDE SEQUENCE [LARGE SCALE GENOMIC DNA]</scope>
    <source>
        <strain evidence="2">ATCC 33113 / DSM 20744 / JCM 9667 / LMG 2889 / ICMP 2535 / C-1</strain>
    </source>
</reference>
<dbReference type="InterPro" id="IPR000045">
    <property type="entry name" value="Prepilin_IV_endopep_pep"/>
</dbReference>
<protein>
    <submittedName>
        <fullName evidence="1">Membrane protein</fullName>
    </submittedName>
</protein>
<dbReference type="GeneID" id="29472837"/>
<dbReference type="HOGENOM" id="CLU_1347627_0_0_11"/>
<name>B0RJC1_CLASE</name>
<evidence type="ECO:0000313" key="1">
    <source>
        <dbReference type="EMBL" id="CAQ03311.1"/>
    </source>
</evidence>
<dbReference type="AlphaFoldDB" id="B0RJC1"/>
<dbReference type="KEGG" id="cms:pCSL0068"/>
<sequence>MATDAHAPLEDARVPLEDATATVALPAAPRVNRWSLVGAGALSAGILPLYATTPDHRAHAVTLVVIVAAFAGTLAVIDVRTLRLPNRLVGPLAVVGLVQAIGLGILTGDATQALVPLGAAGITSLLYLGCCLAKWMGYGDVKYAGALALSIAIYAGWAAIYLLPIAFTIGAIQRIVEHFTGLGRTGGRAHGPAITLAGIGILLLFTGPV</sequence>
<keyword evidence="2" id="KW-1185">Reference proteome</keyword>
<dbReference type="EMBL" id="AM849036">
    <property type="protein sequence ID" value="CAQ03311.1"/>
    <property type="molecule type" value="Genomic_DNA"/>
</dbReference>
<dbReference type="GO" id="GO:0016020">
    <property type="term" value="C:membrane"/>
    <property type="evidence" value="ECO:0007669"/>
    <property type="project" value="InterPro"/>
</dbReference>
<proteinExistence type="predicted"/>
<geneLocation type="plasmid" evidence="1 2">
    <name>pCSL1</name>
</geneLocation>
<dbReference type="Proteomes" id="UP000001318">
    <property type="component" value="Plasmid pCSL1"/>
</dbReference>